<keyword evidence="9 12" id="KW-0663">Pyridoxal phosphate</keyword>
<gene>
    <name evidence="14" type="ORF">BV98_000946</name>
</gene>
<keyword evidence="15" id="KW-1185">Reference proteome</keyword>
<dbReference type="GO" id="GO:0030170">
    <property type="term" value="F:pyridoxal phosphate binding"/>
    <property type="evidence" value="ECO:0007669"/>
    <property type="project" value="InterPro"/>
</dbReference>
<evidence type="ECO:0000256" key="9">
    <source>
        <dbReference type="ARBA" id="ARBA00022898"/>
    </source>
</evidence>
<dbReference type="EC" id="2.4.1.1" evidence="13"/>
<dbReference type="NCBIfam" id="TIGR02093">
    <property type="entry name" value="P_ylase"/>
    <property type="match status" value="1"/>
</dbReference>
<evidence type="ECO:0000313" key="14">
    <source>
        <dbReference type="EMBL" id="KFG91187.1"/>
    </source>
</evidence>
<evidence type="ECO:0000256" key="4">
    <source>
        <dbReference type="ARBA" id="ARBA00006047"/>
    </source>
</evidence>
<comment type="subcellular location">
    <subcellularLocation>
        <location evidence="3">Cytoplasm</location>
    </subcellularLocation>
</comment>
<comment type="function">
    <text evidence="11">Phosphorylase is an important allosteric enzyme in carbohydrate metabolism. Enzymes from different sources differ in their regulatory mechanisms and in their natural substrates. However, all known phosphorylases share catalytic and structural properties.</text>
</comment>
<evidence type="ECO:0000256" key="3">
    <source>
        <dbReference type="ARBA" id="ARBA00004496"/>
    </source>
</evidence>
<sequence length="857" mass="96514">MLISFEDYAALQNLLLARMSGLCNHRVRIQPRGPEVMNLKGNATLPKPAPRQVDPQALAHEIVERLTYRLGKNAEAAKPHDWLHAVILSIRDRVIDAWIASTQKTYEEQGRRVYYLSLEFLIGRLMRDAASNMEMLDDVQAALSSLGVDIDIIAALEPDAALGNGGLGRLAACFMESMATVDVPAYGYGIRYVNGMFRQEISDGWQVELPETWLTHGNPWEFERREASYEIGFGGRVDPADDDEAGPHQMHWRPSERVIATPYDTPIAGWRGKRVNTLRLWEAQPIDPILLDRFNAGDHLGALAESNRAESLTRVLYPADSSPAGQELRLRQEYFFSSASLQDIVRRHQQYFGDVRTLADKAAIQLNDTHPAVAVAELMRILLDDHGIDFDEAWDITRQTFSYTNHTLLPEALESWPVPLFERLLPRHMQIVYAVNSRLLGEARRSGHFDDRAIGAISLIDEGGERRVRMGNLAFAGSHSVNGVSALHTELMKETVFADFHRLYPARINNKTNGVTFRRWLMQCNPGLFGLVREAIGDRFMDDPEALRDLDRFADDSAFQEKFLAVKRANKVALAELLRSRVNARINPDALFDIQIKRIHEYKRQLLNIIEAVALYDQIRSHPEKDWVPRVKLFGGKAAPSYHNAKLIIKLAGDVARAINHDPAVQGLLKVQFVPNYNVSMAEMMIPAADLSEQISTAGMEASGTGNMKFAVNGALTIGTLDGANVEMRDHVGEDNIFIFGLTAQEVNERRASGYNPREVIEQSRELGQALQAIASGVFSPDDPGRYRDLVQGLYDHDWFMVAADFESYSSAQRNVDAVWRDQAQWAKLAIHNVARMGWFSSDRTIREYATDIWKVM</sequence>
<dbReference type="Gene3D" id="3.40.50.2000">
    <property type="entry name" value="Glycogen Phosphorylase B"/>
    <property type="match status" value="2"/>
</dbReference>
<dbReference type="EMBL" id="JFZA02000005">
    <property type="protein sequence ID" value="KFG91187.1"/>
    <property type="molecule type" value="Genomic_DNA"/>
</dbReference>
<evidence type="ECO:0000256" key="2">
    <source>
        <dbReference type="ARBA" id="ARBA00001933"/>
    </source>
</evidence>
<dbReference type="InterPro" id="IPR000811">
    <property type="entry name" value="Glyco_trans_35"/>
</dbReference>
<keyword evidence="8 13" id="KW-0808">Transferase</keyword>
<evidence type="ECO:0000256" key="1">
    <source>
        <dbReference type="ARBA" id="ARBA00001275"/>
    </source>
</evidence>
<dbReference type="Proteomes" id="UP000024284">
    <property type="component" value="Unassembled WGS sequence"/>
</dbReference>
<keyword evidence="10 13" id="KW-0119">Carbohydrate metabolism</keyword>
<organism evidence="14 15">
    <name type="scientific">Sphingobium herbicidovorans (strain ATCC 700291 / DSM 11019 / CCUG 56400 / KCTC 2939 / LMG 18315 / NBRC 16415 / MH)</name>
    <name type="common">Sphingomonas herbicidovorans</name>
    <dbReference type="NCBI Taxonomy" id="1219045"/>
    <lineage>
        <taxon>Bacteria</taxon>
        <taxon>Pseudomonadati</taxon>
        <taxon>Pseudomonadota</taxon>
        <taxon>Alphaproteobacteria</taxon>
        <taxon>Sphingomonadales</taxon>
        <taxon>Sphingomonadaceae</taxon>
        <taxon>Sphingobium</taxon>
    </lineage>
</organism>
<dbReference type="PATRIC" id="fig|1219045.3.peg.965"/>
<dbReference type="FunFam" id="3.40.50.2000:FF:000003">
    <property type="entry name" value="Alpha-1,4 glucan phosphorylase"/>
    <property type="match status" value="1"/>
</dbReference>
<evidence type="ECO:0000256" key="13">
    <source>
        <dbReference type="RuleBase" id="RU000587"/>
    </source>
</evidence>
<evidence type="ECO:0000256" key="12">
    <source>
        <dbReference type="PIRSR" id="PIRSR000460-1"/>
    </source>
</evidence>
<dbReference type="PANTHER" id="PTHR11468">
    <property type="entry name" value="GLYCOGEN PHOSPHORYLASE"/>
    <property type="match status" value="1"/>
</dbReference>
<name>A0A086PCR9_SPHHM</name>
<protein>
    <recommendedName>
        <fullName evidence="13">Alpha-1,4 glucan phosphorylase</fullName>
        <ecNumber evidence="13">2.4.1.1</ecNumber>
    </recommendedName>
</protein>
<evidence type="ECO:0000256" key="10">
    <source>
        <dbReference type="ARBA" id="ARBA00023277"/>
    </source>
</evidence>
<comment type="catalytic activity">
    <reaction evidence="1 13">
        <text>[(1-&gt;4)-alpha-D-glucosyl](n) + phosphate = [(1-&gt;4)-alpha-D-glucosyl](n-1) + alpha-D-glucose 1-phosphate</text>
        <dbReference type="Rhea" id="RHEA:41732"/>
        <dbReference type="Rhea" id="RHEA-COMP:9584"/>
        <dbReference type="Rhea" id="RHEA-COMP:9586"/>
        <dbReference type="ChEBI" id="CHEBI:15444"/>
        <dbReference type="ChEBI" id="CHEBI:43474"/>
        <dbReference type="ChEBI" id="CHEBI:58601"/>
        <dbReference type="EC" id="2.4.1.1"/>
    </reaction>
</comment>
<comment type="similarity">
    <text evidence="4 13">Belongs to the glycogen phosphorylase family.</text>
</comment>
<dbReference type="Pfam" id="PF00343">
    <property type="entry name" value="Phosphorylase"/>
    <property type="match status" value="1"/>
</dbReference>
<dbReference type="InterPro" id="IPR011833">
    <property type="entry name" value="Glycg_phsphrylas"/>
</dbReference>
<keyword evidence="5" id="KW-0963">Cytoplasm</keyword>
<dbReference type="PIRSF" id="PIRSF000460">
    <property type="entry name" value="Pprylas_GlgP"/>
    <property type="match status" value="1"/>
</dbReference>
<comment type="function">
    <text evidence="13">Allosteric enzyme that catalyzes the rate-limiting step in glycogen catabolism, the phosphorolytic cleavage of glycogen to produce glucose-1-phosphate, and plays a central role in maintaining cellular and organismal glucose homeostasis.</text>
</comment>
<evidence type="ECO:0000256" key="11">
    <source>
        <dbReference type="ARBA" id="ARBA00025174"/>
    </source>
</evidence>
<dbReference type="PANTHER" id="PTHR11468:SF3">
    <property type="entry name" value="GLYCOGEN PHOSPHORYLASE, LIVER FORM"/>
    <property type="match status" value="1"/>
</dbReference>
<dbReference type="GO" id="GO:0008184">
    <property type="term" value="F:glycogen phosphorylase activity"/>
    <property type="evidence" value="ECO:0007669"/>
    <property type="project" value="InterPro"/>
</dbReference>
<dbReference type="CDD" id="cd04300">
    <property type="entry name" value="GT35_Glycogen_Phosphorylase"/>
    <property type="match status" value="1"/>
</dbReference>
<feature type="modified residue" description="N6-(pyridoxal phosphate)lysine" evidence="12">
    <location>
        <position position="709"/>
    </location>
</feature>
<keyword evidence="6" id="KW-0021">Allosteric enzyme</keyword>
<comment type="caution">
    <text evidence="14">The sequence shown here is derived from an EMBL/GenBank/DDBJ whole genome shotgun (WGS) entry which is preliminary data.</text>
</comment>
<proteinExistence type="inferred from homology"/>
<dbReference type="GO" id="GO:0005980">
    <property type="term" value="P:glycogen catabolic process"/>
    <property type="evidence" value="ECO:0007669"/>
    <property type="project" value="UniProtKB-ARBA"/>
</dbReference>
<evidence type="ECO:0000313" key="15">
    <source>
        <dbReference type="Proteomes" id="UP000024284"/>
    </source>
</evidence>
<dbReference type="FunFam" id="3.40.50.2000:FF:000153">
    <property type="entry name" value="Alpha-1,4 glucan phosphorylase"/>
    <property type="match status" value="1"/>
</dbReference>
<dbReference type="eggNOG" id="COG0058">
    <property type="taxonomic scope" value="Bacteria"/>
</dbReference>
<comment type="cofactor">
    <cofactor evidence="2 13">
        <name>pyridoxal 5'-phosphate</name>
        <dbReference type="ChEBI" id="CHEBI:597326"/>
    </cofactor>
</comment>
<dbReference type="SUPFAM" id="SSF53756">
    <property type="entry name" value="UDP-Glycosyltransferase/glycogen phosphorylase"/>
    <property type="match status" value="1"/>
</dbReference>
<evidence type="ECO:0000256" key="7">
    <source>
        <dbReference type="ARBA" id="ARBA00022676"/>
    </source>
</evidence>
<evidence type="ECO:0000256" key="6">
    <source>
        <dbReference type="ARBA" id="ARBA00022533"/>
    </source>
</evidence>
<evidence type="ECO:0000256" key="5">
    <source>
        <dbReference type="ARBA" id="ARBA00022490"/>
    </source>
</evidence>
<evidence type="ECO:0000256" key="8">
    <source>
        <dbReference type="ARBA" id="ARBA00022679"/>
    </source>
</evidence>
<dbReference type="STRING" id="76947.GCA_002080435_00449"/>
<dbReference type="GO" id="GO:0005737">
    <property type="term" value="C:cytoplasm"/>
    <property type="evidence" value="ECO:0007669"/>
    <property type="project" value="UniProtKB-SubCell"/>
</dbReference>
<dbReference type="AlphaFoldDB" id="A0A086PCR9"/>
<accession>A0A086PCR9</accession>
<reference evidence="14" key="1">
    <citation type="submission" date="2014-08" db="EMBL/GenBank/DDBJ databases">
        <title>Draft genome sequences of Sphingobium herbicidovorans.</title>
        <authorList>
            <person name="Gan H.M."/>
            <person name="Gan H.Y."/>
            <person name="Savka M.A."/>
        </authorList>
    </citation>
    <scope>NUCLEOTIDE SEQUENCE [LARGE SCALE GENOMIC DNA]</scope>
    <source>
        <strain evidence="14">NBRC 16415</strain>
    </source>
</reference>
<keyword evidence="7 13" id="KW-0328">Glycosyltransferase</keyword>